<dbReference type="Gene3D" id="3.40.640.10">
    <property type="entry name" value="Type I PLP-dependent aspartate aminotransferase-like (Major domain)"/>
    <property type="match status" value="1"/>
</dbReference>
<dbReference type="CDD" id="cd00610">
    <property type="entry name" value="OAT_like"/>
    <property type="match status" value="1"/>
</dbReference>
<dbReference type="Pfam" id="PF00202">
    <property type="entry name" value="Aminotran_3"/>
    <property type="match status" value="1"/>
</dbReference>
<dbReference type="InterPro" id="IPR015422">
    <property type="entry name" value="PyrdxlP-dep_Trfase_small"/>
</dbReference>
<dbReference type="EC" id="2.6.1.-" evidence="6"/>
<protein>
    <submittedName>
        <fullName evidence="6">Putrescine aminotransferase</fullName>
        <ecNumber evidence="6">2.6.1.-</ecNumber>
    </submittedName>
</protein>
<evidence type="ECO:0000256" key="5">
    <source>
        <dbReference type="RuleBase" id="RU003560"/>
    </source>
</evidence>
<comment type="caution">
    <text evidence="6">The sequence shown here is derived from an EMBL/GenBank/DDBJ whole genome shotgun (WGS) entry which is preliminary data.</text>
</comment>
<dbReference type="InterPro" id="IPR015421">
    <property type="entry name" value="PyrdxlP-dep_Trfase_major"/>
</dbReference>
<dbReference type="PANTHER" id="PTHR43094">
    <property type="entry name" value="AMINOTRANSFERASE"/>
    <property type="match status" value="1"/>
</dbReference>
<keyword evidence="4 5" id="KW-0663">Pyridoxal phosphate</keyword>
<organism evidence="6 7">
    <name type="scientific">Aminobacter aganoensis</name>
    <dbReference type="NCBI Taxonomy" id="83264"/>
    <lineage>
        <taxon>Bacteria</taxon>
        <taxon>Pseudomonadati</taxon>
        <taxon>Pseudomonadota</taxon>
        <taxon>Alphaproteobacteria</taxon>
        <taxon>Hyphomicrobiales</taxon>
        <taxon>Phyllobacteriaceae</taxon>
        <taxon>Aminobacter</taxon>
    </lineage>
</organism>
<evidence type="ECO:0000313" key="6">
    <source>
        <dbReference type="EMBL" id="MBB6352753.1"/>
    </source>
</evidence>
<dbReference type="RefSeq" id="WP_184697655.1">
    <property type="nucleotide sequence ID" value="NZ_BAABEG010000001.1"/>
</dbReference>
<dbReference type="FunFam" id="3.40.640.10:FF:000014">
    <property type="entry name" value="Adenosylmethionine-8-amino-7-oxononanoate aminotransferase, probable"/>
    <property type="match status" value="1"/>
</dbReference>
<evidence type="ECO:0000256" key="3">
    <source>
        <dbReference type="ARBA" id="ARBA00022679"/>
    </source>
</evidence>
<dbReference type="EMBL" id="JACHOU010000001">
    <property type="protein sequence ID" value="MBB6352753.1"/>
    <property type="molecule type" value="Genomic_DNA"/>
</dbReference>
<dbReference type="GO" id="GO:0005829">
    <property type="term" value="C:cytosol"/>
    <property type="evidence" value="ECO:0007669"/>
    <property type="project" value="TreeGrafter"/>
</dbReference>
<evidence type="ECO:0000256" key="4">
    <source>
        <dbReference type="ARBA" id="ARBA00022898"/>
    </source>
</evidence>
<dbReference type="AlphaFoldDB" id="A0A7X0KIM4"/>
<dbReference type="NCBIfam" id="NF005682">
    <property type="entry name" value="PRK07480.1"/>
    <property type="match status" value="1"/>
</dbReference>
<dbReference type="GO" id="GO:0008483">
    <property type="term" value="F:transaminase activity"/>
    <property type="evidence" value="ECO:0007669"/>
    <property type="project" value="UniProtKB-KW"/>
</dbReference>
<keyword evidence="3 6" id="KW-0808">Transferase</keyword>
<proteinExistence type="inferred from homology"/>
<dbReference type="InterPro" id="IPR005814">
    <property type="entry name" value="Aminotrans_3"/>
</dbReference>
<dbReference type="InterPro" id="IPR015424">
    <property type="entry name" value="PyrdxlP-dep_Trfase"/>
</dbReference>
<comment type="similarity">
    <text evidence="1 5">Belongs to the class-III pyridoxal-phosphate-dependent aminotransferase family.</text>
</comment>
<reference evidence="6 7" key="1">
    <citation type="submission" date="2020-08" db="EMBL/GenBank/DDBJ databases">
        <title>Genomic Encyclopedia of Type Strains, Phase IV (KMG-IV): sequencing the most valuable type-strain genomes for metagenomic binning, comparative biology and taxonomic classification.</title>
        <authorList>
            <person name="Goeker M."/>
        </authorList>
    </citation>
    <scope>NUCLEOTIDE SEQUENCE [LARGE SCALE GENOMIC DNA]</scope>
    <source>
        <strain evidence="6 7">DSM 7051</strain>
    </source>
</reference>
<dbReference type="PANTHER" id="PTHR43094:SF1">
    <property type="entry name" value="AMINOTRANSFERASE CLASS-III"/>
    <property type="match status" value="1"/>
</dbReference>
<sequence>MTYQNYSLKQLQQIDAAHHLHPFTDHKELRDIGSRMITRAEGPFIYDSEGTELLDGMAGLWCVNVGYGRTELAEAAYEQMKEMPYYNSFFKCSTPTPVLLSKKLAELAPKNINQVFYGSSGSESNDTALRLVRHYWALEGKPQKNRIISRKMAYHGSTVAGTSLGGMDGMHQQLGGAVPNIVHVMMPYAYELALPGENDHDFGLRAARSVEDAILEAGAENVAAFIGEPIMGAGGVKIPPESYWPEIQRICRKYDVLLMLDEVITGYGRTGEWFAAQTFGIEADTITTAKALTSGYQPLSALLVGDRIAATLVDKGGEFYHGYTYSGHPVACAVALKNLEIIEREGLVERVKTDTGPYFAQMLKERIAGHGLVGEVRSVGLMGAIEIVKDKATKERISPVGSAAVAVRDHAIANGMMMRATGDSMILSPPLIWTRATIDMAGERILKALDLAERDLRKA</sequence>
<dbReference type="SUPFAM" id="SSF53383">
    <property type="entry name" value="PLP-dependent transferases"/>
    <property type="match status" value="1"/>
</dbReference>
<evidence type="ECO:0000313" key="7">
    <source>
        <dbReference type="Proteomes" id="UP000536262"/>
    </source>
</evidence>
<name>A0A7X0KIM4_9HYPH</name>
<gene>
    <name evidence="6" type="ORF">GGR00_000505</name>
</gene>
<keyword evidence="2 6" id="KW-0032">Aminotransferase</keyword>
<dbReference type="Gene3D" id="3.90.1150.10">
    <property type="entry name" value="Aspartate Aminotransferase, domain 1"/>
    <property type="match status" value="1"/>
</dbReference>
<evidence type="ECO:0000256" key="2">
    <source>
        <dbReference type="ARBA" id="ARBA00022576"/>
    </source>
</evidence>
<dbReference type="Proteomes" id="UP000536262">
    <property type="component" value="Unassembled WGS sequence"/>
</dbReference>
<accession>A0A7X0KIM4</accession>
<keyword evidence="7" id="KW-1185">Reference proteome</keyword>
<dbReference type="GO" id="GO:0030170">
    <property type="term" value="F:pyridoxal phosphate binding"/>
    <property type="evidence" value="ECO:0007669"/>
    <property type="project" value="InterPro"/>
</dbReference>
<dbReference type="PIRSF" id="PIRSF000521">
    <property type="entry name" value="Transaminase_4ab_Lys_Orn"/>
    <property type="match status" value="1"/>
</dbReference>
<evidence type="ECO:0000256" key="1">
    <source>
        <dbReference type="ARBA" id="ARBA00008954"/>
    </source>
</evidence>